<feature type="transmembrane region" description="Helical" evidence="1">
    <location>
        <begin position="12"/>
        <end position="34"/>
    </location>
</feature>
<organism evidence="2 3">
    <name type="scientific">Phocaeicola coprophilus</name>
    <dbReference type="NCBI Taxonomy" id="387090"/>
    <lineage>
        <taxon>Bacteria</taxon>
        <taxon>Pseudomonadati</taxon>
        <taxon>Bacteroidota</taxon>
        <taxon>Bacteroidia</taxon>
        <taxon>Bacteroidales</taxon>
        <taxon>Bacteroidaceae</taxon>
        <taxon>Phocaeicola</taxon>
    </lineage>
</organism>
<comment type="caution">
    <text evidence="2">The sequence shown here is derived from an EMBL/GenBank/DDBJ whole genome shotgun (WGS) entry which is preliminary data.</text>
</comment>
<feature type="transmembrane region" description="Helical" evidence="1">
    <location>
        <begin position="46"/>
        <end position="65"/>
    </location>
</feature>
<protein>
    <submittedName>
        <fullName evidence="2">Uncharacterized protein</fullName>
    </submittedName>
</protein>
<feature type="transmembrane region" description="Helical" evidence="1">
    <location>
        <begin position="191"/>
        <end position="209"/>
    </location>
</feature>
<feature type="transmembrane region" description="Helical" evidence="1">
    <location>
        <begin position="296"/>
        <end position="318"/>
    </location>
</feature>
<keyword evidence="1" id="KW-1133">Transmembrane helix</keyword>
<feature type="transmembrane region" description="Helical" evidence="1">
    <location>
        <begin position="437"/>
        <end position="460"/>
    </location>
</feature>
<feature type="transmembrane region" description="Helical" evidence="1">
    <location>
        <begin position="409"/>
        <end position="431"/>
    </location>
</feature>
<feature type="transmembrane region" description="Helical" evidence="1">
    <location>
        <begin position="85"/>
        <end position="111"/>
    </location>
</feature>
<feature type="transmembrane region" description="Helical" evidence="1">
    <location>
        <begin position="152"/>
        <end position="171"/>
    </location>
</feature>
<dbReference type="Proteomes" id="UP000283855">
    <property type="component" value="Unassembled WGS sequence"/>
</dbReference>
<feature type="transmembrane region" description="Helical" evidence="1">
    <location>
        <begin position="265"/>
        <end position="284"/>
    </location>
</feature>
<dbReference type="AlphaFoldDB" id="A0A413SXP9"/>
<feature type="transmembrane region" description="Helical" evidence="1">
    <location>
        <begin position="368"/>
        <end position="388"/>
    </location>
</feature>
<feature type="transmembrane region" description="Helical" evidence="1">
    <location>
        <begin position="339"/>
        <end position="362"/>
    </location>
</feature>
<accession>A0A413SXP9</accession>
<dbReference type="EMBL" id="QSFT01000025">
    <property type="protein sequence ID" value="RHA74259.1"/>
    <property type="molecule type" value="Genomic_DNA"/>
</dbReference>
<proteinExistence type="predicted"/>
<evidence type="ECO:0000313" key="2">
    <source>
        <dbReference type="EMBL" id="RHA74259.1"/>
    </source>
</evidence>
<dbReference type="InterPro" id="IPR043742">
    <property type="entry name" value="DUF5687"/>
</dbReference>
<evidence type="ECO:0000256" key="1">
    <source>
        <dbReference type="SAM" id="Phobius"/>
    </source>
</evidence>
<feature type="transmembrane region" description="Helical" evidence="1">
    <location>
        <begin position="117"/>
        <end position="140"/>
    </location>
</feature>
<dbReference type="Pfam" id="PF18940">
    <property type="entry name" value="DUF5687"/>
    <property type="match status" value="1"/>
</dbReference>
<name>A0A413SXP9_9BACT</name>
<keyword evidence="1" id="KW-0472">Membrane</keyword>
<gene>
    <name evidence="2" type="ORF">DW921_11030</name>
</gene>
<reference evidence="2 3" key="1">
    <citation type="submission" date="2018-08" db="EMBL/GenBank/DDBJ databases">
        <title>A genome reference for cultivated species of the human gut microbiota.</title>
        <authorList>
            <person name="Zou Y."/>
            <person name="Xue W."/>
            <person name="Luo G."/>
        </authorList>
    </citation>
    <scope>NUCLEOTIDE SEQUENCE [LARGE SCALE GENOMIC DNA]</scope>
    <source>
        <strain evidence="2 3">AM42-38</strain>
    </source>
</reference>
<keyword evidence="1" id="KW-0812">Transmembrane</keyword>
<sequence>MYDRNRFAKFLIYLFTAFWAAYLVLIGVSLSFAFEEDIPGMEPYDALNSVLILFLLIDFLIRFLFPTPAQEIKPYLLLPVSRQRLINTLLVQVGLKLYNLFWLFLFVPFAALTAARYFGVAGVTGYAVGIWLLMTANAYWSILVRALARQHTLWLLLPAAVYGLMALLEFVPSQGMVSQFSMWLGEAFLRWNLLAHAGVLAVIVLLLLVNCRVQTACIYSELGRKEDSRVRHFSRYGYLERFGMTGEYMRLELRMIFRNKTPRKNFQMMCIVLVLFAAMLFGITQESTQSVYSIQLYSIYCFTGFAVSILTRIMAYEGNYLDGLMVRRESLLSLFRAKYYFHCLLLVFPLVLLLPSIIWSGLPAGLVVSQLFLTAGIILPLIMQLAWINRKTAPLDASIMGKGQWNSPYQMVIVFFAFFFPILFSNLLFLVLSENMAYLVCTLLGMAGIAAQPLWMRYLYRQVIRKRYDILTNLRDTR</sequence>
<evidence type="ECO:0000313" key="3">
    <source>
        <dbReference type="Proteomes" id="UP000283855"/>
    </source>
</evidence>